<dbReference type="InterPro" id="IPR007146">
    <property type="entry name" value="Sas10/Utp3/C1D"/>
</dbReference>
<dbReference type="Pfam" id="PF04000">
    <property type="entry name" value="Sas10_Utp3"/>
    <property type="match status" value="1"/>
</dbReference>
<protein>
    <recommendedName>
        <fullName evidence="5">Neuroguidin</fullName>
    </recommendedName>
</protein>
<evidence type="ECO:0000313" key="3">
    <source>
        <dbReference type="EnsemblMetazoa" id="G21171.4:cds"/>
    </source>
</evidence>
<dbReference type="EnsemblMetazoa" id="G21171.4">
    <property type="protein sequence ID" value="G21171.4:cds"/>
    <property type="gene ID" value="G21171"/>
</dbReference>
<comment type="similarity">
    <text evidence="1">Belongs to the SAS10 family.</text>
</comment>
<dbReference type="GO" id="GO:0032040">
    <property type="term" value="C:small-subunit processome"/>
    <property type="evidence" value="ECO:0007669"/>
    <property type="project" value="TreeGrafter"/>
</dbReference>
<name>A0A8W8JWR8_MAGGI</name>
<feature type="compositionally biased region" description="Basic and acidic residues" evidence="2">
    <location>
        <begin position="194"/>
        <end position="207"/>
    </location>
</feature>
<evidence type="ECO:0000313" key="4">
    <source>
        <dbReference type="Proteomes" id="UP000005408"/>
    </source>
</evidence>
<keyword evidence="4" id="KW-1185">Reference proteome</keyword>
<reference evidence="3" key="1">
    <citation type="submission" date="2022-08" db="UniProtKB">
        <authorList>
            <consortium name="EnsemblMetazoa"/>
        </authorList>
    </citation>
    <scope>IDENTIFICATION</scope>
    <source>
        <strain evidence="3">05x7-T-G4-1.051#20</strain>
    </source>
</reference>
<proteinExistence type="inferred from homology"/>
<feature type="region of interest" description="Disordered" evidence="2">
    <location>
        <begin position="113"/>
        <end position="156"/>
    </location>
</feature>
<dbReference type="EnsemblMetazoa" id="G21171.5">
    <property type="protein sequence ID" value="G21171.5:cds"/>
    <property type="gene ID" value="G21171"/>
</dbReference>
<dbReference type="EnsemblMetazoa" id="G21171.1">
    <property type="protein sequence ID" value="G21171.1:cds"/>
    <property type="gene ID" value="G21171"/>
</dbReference>
<evidence type="ECO:0000256" key="2">
    <source>
        <dbReference type="SAM" id="MobiDB-lite"/>
    </source>
</evidence>
<dbReference type="OrthoDB" id="203440at2759"/>
<organism evidence="3 4">
    <name type="scientific">Magallana gigas</name>
    <name type="common">Pacific oyster</name>
    <name type="synonym">Crassostrea gigas</name>
    <dbReference type="NCBI Taxonomy" id="29159"/>
    <lineage>
        <taxon>Eukaryota</taxon>
        <taxon>Metazoa</taxon>
        <taxon>Spiralia</taxon>
        <taxon>Lophotrochozoa</taxon>
        <taxon>Mollusca</taxon>
        <taxon>Bivalvia</taxon>
        <taxon>Autobranchia</taxon>
        <taxon>Pteriomorphia</taxon>
        <taxon>Ostreida</taxon>
        <taxon>Ostreoidea</taxon>
        <taxon>Ostreidae</taxon>
        <taxon>Magallana</taxon>
    </lineage>
</organism>
<dbReference type="GO" id="GO:0000462">
    <property type="term" value="P:maturation of SSU-rRNA from tricistronic rRNA transcript (SSU-rRNA, 5.8S rRNA, LSU-rRNA)"/>
    <property type="evidence" value="ECO:0007669"/>
    <property type="project" value="TreeGrafter"/>
</dbReference>
<feature type="region of interest" description="Disordered" evidence="2">
    <location>
        <begin position="264"/>
        <end position="299"/>
    </location>
</feature>
<dbReference type="EnsemblMetazoa" id="G21171.2">
    <property type="protein sequence ID" value="G21171.2:cds"/>
    <property type="gene ID" value="G21171"/>
</dbReference>
<dbReference type="OMA" id="PVHYNET"/>
<dbReference type="AlphaFoldDB" id="A0A8W8JWR8"/>
<feature type="compositionally biased region" description="Basic residues" evidence="2">
    <location>
        <begin position="277"/>
        <end position="299"/>
    </location>
</feature>
<accession>A0A8W8JWR8</accession>
<feature type="region of interest" description="Disordered" evidence="2">
    <location>
        <begin position="194"/>
        <end position="221"/>
    </location>
</feature>
<dbReference type="PANTHER" id="PTHR13237:SF9">
    <property type="entry name" value="NEUROGUIDIN"/>
    <property type="match status" value="1"/>
</dbReference>
<sequence>MSTEEITEAVNLLSAVESQTQDVTKLVDHLLKKATENEYNTSKGISFLELKYQLLLSYLMNLTYISLQKSQGSSIQDDPAIDRLIEIRTVLEKMRPIDKKLKYQVDKVVRTAASGGTDSSDPLRYRANPENLISKLDDESESESEGEEKKSKIYHPPKLTAMHYEGDETEMDKDQKVLERAKKRALSTSMLRELREEFSEGPTEIRETTSTQRSRAERKLRERTHYEEENFMRFSVSKKDKNEMKRVAGLSSLNNLTHFDDISALTEGRAPQAGGSSKKRKHGGKGKKGKKGFKKKRIH</sequence>
<dbReference type="PANTHER" id="PTHR13237">
    <property type="entry name" value="SOMETHING ABOUT SILENCING PROTEIN 10-RELATED"/>
    <property type="match status" value="1"/>
</dbReference>
<dbReference type="Proteomes" id="UP000005408">
    <property type="component" value="Unassembled WGS sequence"/>
</dbReference>
<evidence type="ECO:0000256" key="1">
    <source>
        <dbReference type="ARBA" id="ARBA00010979"/>
    </source>
</evidence>
<evidence type="ECO:0008006" key="5">
    <source>
        <dbReference type="Google" id="ProtNLM"/>
    </source>
</evidence>